<dbReference type="EMBL" id="FZQP02003823">
    <property type="protein sequence ID" value="VVC98846.1"/>
    <property type="molecule type" value="Genomic_DNA"/>
</dbReference>
<feature type="non-terminal residue" evidence="12">
    <location>
        <position position="318"/>
    </location>
</feature>
<dbReference type="Pfam" id="PF12171">
    <property type="entry name" value="zf-C2H2_jaz"/>
    <property type="match status" value="1"/>
</dbReference>
<evidence type="ECO:0000256" key="4">
    <source>
        <dbReference type="ARBA" id="ARBA00022737"/>
    </source>
</evidence>
<dbReference type="Pfam" id="PF00096">
    <property type="entry name" value="zf-C2H2"/>
    <property type="match status" value="3"/>
</dbReference>
<dbReference type="InterPro" id="IPR036236">
    <property type="entry name" value="Znf_C2H2_sf"/>
</dbReference>
<evidence type="ECO:0000259" key="11">
    <source>
        <dbReference type="PROSITE" id="PS50157"/>
    </source>
</evidence>
<feature type="domain" description="C2H2-type" evidence="11">
    <location>
        <begin position="83"/>
        <end position="110"/>
    </location>
</feature>
<evidence type="ECO:0000313" key="13">
    <source>
        <dbReference type="Proteomes" id="UP000324832"/>
    </source>
</evidence>
<dbReference type="GO" id="GO:0001227">
    <property type="term" value="F:DNA-binding transcription repressor activity, RNA polymerase II-specific"/>
    <property type="evidence" value="ECO:0007669"/>
    <property type="project" value="TreeGrafter"/>
</dbReference>
<keyword evidence="8" id="KW-0804">Transcription</keyword>
<feature type="domain" description="C2H2-type" evidence="11">
    <location>
        <begin position="167"/>
        <end position="194"/>
    </location>
</feature>
<evidence type="ECO:0000256" key="6">
    <source>
        <dbReference type="ARBA" id="ARBA00022833"/>
    </source>
</evidence>
<dbReference type="PANTHER" id="PTHR24399">
    <property type="entry name" value="ZINC FINGER AND BTB DOMAIN-CONTAINING"/>
    <property type="match status" value="1"/>
</dbReference>
<keyword evidence="3" id="KW-0479">Metal-binding</keyword>
<dbReference type="GO" id="GO:0005654">
    <property type="term" value="C:nucleoplasm"/>
    <property type="evidence" value="ECO:0007669"/>
    <property type="project" value="TreeGrafter"/>
</dbReference>
<evidence type="ECO:0000256" key="8">
    <source>
        <dbReference type="ARBA" id="ARBA00023163"/>
    </source>
</evidence>
<gene>
    <name evidence="12" type="ORF">LSINAPIS_LOCUS9855</name>
</gene>
<evidence type="ECO:0000256" key="10">
    <source>
        <dbReference type="PROSITE-ProRule" id="PRU00042"/>
    </source>
</evidence>
<dbReference type="PANTHER" id="PTHR24399:SF23">
    <property type="entry name" value="C2H2-TYPE DOMAIN-CONTAINING PROTEIN"/>
    <property type="match status" value="1"/>
</dbReference>
<dbReference type="Proteomes" id="UP000324832">
    <property type="component" value="Unassembled WGS sequence"/>
</dbReference>
<name>A0A5E4QP11_9NEOP</name>
<dbReference type="Gene3D" id="3.30.160.60">
    <property type="entry name" value="Classic Zinc Finger"/>
    <property type="match status" value="5"/>
</dbReference>
<evidence type="ECO:0000256" key="3">
    <source>
        <dbReference type="ARBA" id="ARBA00022723"/>
    </source>
</evidence>
<feature type="domain" description="C2H2-type" evidence="11">
    <location>
        <begin position="223"/>
        <end position="250"/>
    </location>
</feature>
<proteinExistence type="inferred from homology"/>
<accession>A0A5E4QP11</accession>
<evidence type="ECO:0000256" key="7">
    <source>
        <dbReference type="ARBA" id="ARBA00023015"/>
    </source>
</evidence>
<evidence type="ECO:0000256" key="2">
    <source>
        <dbReference type="ARBA" id="ARBA00006991"/>
    </source>
</evidence>
<dbReference type="PROSITE" id="PS50157">
    <property type="entry name" value="ZINC_FINGER_C2H2_2"/>
    <property type="match status" value="6"/>
</dbReference>
<keyword evidence="4" id="KW-0677">Repeat</keyword>
<dbReference type="SMART" id="SM00355">
    <property type="entry name" value="ZnF_C2H2"/>
    <property type="match status" value="7"/>
</dbReference>
<evidence type="ECO:0000256" key="5">
    <source>
        <dbReference type="ARBA" id="ARBA00022771"/>
    </source>
</evidence>
<keyword evidence="13" id="KW-1185">Reference proteome</keyword>
<dbReference type="InterPro" id="IPR013087">
    <property type="entry name" value="Znf_C2H2_type"/>
</dbReference>
<organism evidence="12 13">
    <name type="scientific">Leptidea sinapis</name>
    <dbReference type="NCBI Taxonomy" id="189913"/>
    <lineage>
        <taxon>Eukaryota</taxon>
        <taxon>Metazoa</taxon>
        <taxon>Ecdysozoa</taxon>
        <taxon>Arthropoda</taxon>
        <taxon>Hexapoda</taxon>
        <taxon>Insecta</taxon>
        <taxon>Pterygota</taxon>
        <taxon>Neoptera</taxon>
        <taxon>Endopterygota</taxon>
        <taxon>Lepidoptera</taxon>
        <taxon>Glossata</taxon>
        <taxon>Ditrysia</taxon>
        <taxon>Papilionoidea</taxon>
        <taxon>Pieridae</taxon>
        <taxon>Dismorphiinae</taxon>
        <taxon>Leptidea</taxon>
    </lineage>
</organism>
<keyword evidence="7" id="KW-0805">Transcription regulation</keyword>
<keyword evidence="6" id="KW-0862">Zinc</keyword>
<dbReference type="GO" id="GO:0008270">
    <property type="term" value="F:zinc ion binding"/>
    <property type="evidence" value="ECO:0007669"/>
    <property type="project" value="UniProtKB-KW"/>
</dbReference>
<dbReference type="InterPro" id="IPR022755">
    <property type="entry name" value="Znf_C2H2_jaz"/>
</dbReference>
<comment type="similarity">
    <text evidence="2">Belongs to the krueppel C2H2-type zinc-finger protein family.</text>
</comment>
<keyword evidence="9" id="KW-0539">Nucleus</keyword>
<keyword evidence="5 10" id="KW-0863">Zinc-finger</keyword>
<dbReference type="AlphaFoldDB" id="A0A5E4QP11"/>
<evidence type="ECO:0000313" key="12">
    <source>
        <dbReference type="EMBL" id="VVC98846.1"/>
    </source>
</evidence>
<evidence type="ECO:0000256" key="1">
    <source>
        <dbReference type="ARBA" id="ARBA00004123"/>
    </source>
</evidence>
<feature type="domain" description="C2H2-type" evidence="11">
    <location>
        <begin position="283"/>
        <end position="306"/>
    </location>
</feature>
<feature type="domain" description="C2H2-type" evidence="11">
    <location>
        <begin position="195"/>
        <end position="222"/>
    </location>
</feature>
<protein>
    <recommendedName>
        <fullName evidence="11">C2H2-type domain-containing protein</fullName>
    </recommendedName>
</protein>
<dbReference type="FunFam" id="3.30.160.60:FF:000303">
    <property type="entry name" value="Zinc finger protein 41"/>
    <property type="match status" value="1"/>
</dbReference>
<evidence type="ECO:0000256" key="9">
    <source>
        <dbReference type="ARBA" id="ARBA00023242"/>
    </source>
</evidence>
<feature type="domain" description="C2H2-type" evidence="11">
    <location>
        <begin position="251"/>
        <end position="281"/>
    </location>
</feature>
<comment type="subcellular location">
    <subcellularLocation>
        <location evidence="1">Nucleus</location>
    </subcellularLocation>
</comment>
<dbReference type="Pfam" id="PF12874">
    <property type="entry name" value="zf-met"/>
    <property type="match status" value="1"/>
</dbReference>
<dbReference type="SUPFAM" id="SSF57667">
    <property type="entry name" value="beta-beta-alpha zinc fingers"/>
    <property type="match status" value="3"/>
</dbReference>
<sequence>MKMNENYCNVCLSVDRELKRWKIKIFRQLGLQDSALVLCNWCKAAVIKMEFLVRLINESQATLSNDGSPNKLRQLPKYTTSRFKCELCVTGFVTVEAFEEHTWRHTEEAGPYICPICSLHFKSHLVLSQHKLSHRRRFRCIQCGHSSTRWANAVAHSAKCVDIPEVSVCEVCRKVFNDKYSLDVHKKVHTRARKYICDECSKGFSTKQHLIVHIRTHSGARPFACNECDKTFCTNSNLKAHASVHSASRSYLCVECDKRYKTEKSLRKHYKTSVAHTKSSQILPCDTCCKQFKSETSLLSHIKHVHRSIYKCHLCDKV</sequence>
<dbReference type="FunFam" id="3.30.160.60:FF:000151">
    <property type="entry name" value="Zinc finger and SCAN domain-containing 21"/>
    <property type="match status" value="1"/>
</dbReference>
<reference evidence="12 13" key="1">
    <citation type="submission" date="2017-07" db="EMBL/GenBank/DDBJ databases">
        <authorList>
            <person name="Talla V."/>
            <person name="Backstrom N."/>
        </authorList>
    </citation>
    <scope>NUCLEOTIDE SEQUENCE [LARGE SCALE GENOMIC DNA]</scope>
</reference>
<dbReference type="GO" id="GO:0000978">
    <property type="term" value="F:RNA polymerase II cis-regulatory region sequence-specific DNA binding"/>
    <property type="evidence" value="ECO:0007669"/>
    <property type="project" value="TreeGrafter"/>
</dbReference>
<dbReference type="PROSITE" id="PS00028">
    <property type="entry name" value="ZINC_FINGER_C2H2_1"/>
    <property type="match status" value="6"/>
</dbReference>